<feature type="compositionally biased region" description="Basic residues" evidence="9">
    <location>
        <begin position="947"/>
        <end position="956"/>
    </location>
</feature>
<feature type="compositionally biased region" description="Basic and acidic residues" evidence="9">
    <location>
        <begin position="501"/>
        <end position="536"/>
    </location>
</feature>
<evidence type="ECO:0000256" key="9">
    <source>
        <dbReference type="SAM" id="MobiDB-lite"/>
    </source>
</evidence>
<feature type="region of interest" description="Disordered" evidence="9">
    <location>
        <begin position="328"/>
        <end position="618"/>
    </location>
</feature>
<gene>
    <name evidence="11" type="ORF">MAR_012456</name>
</gene>
<keyword evidence="6" id="KW-0804">Transcription</keyword>
<keyword evidence="4" id="KW-0862">Zinc</keyword>
<feature type="compositionally biased region" description="Basic residues" evidence="9">
    <location>
        <begin position="1039"/>
        <end position="1048"/>
    </location>
</feature>
<feature type="compositionally biased region" description="Polar residues" evidence="9">
    <location>
        <begin position="1534"/>
        <end position="1543"/>
    </location>
</feature>
<feature type="region of interest" description="Disordered" evidence="9">
    <location>
        <begin position="225"/>
        <end position="298"/>
    </location>
</feature>
<dbReference type="EMBL" id="CP111025">
    <property type="protein sequence ID" value="WAR26752.1"/>
    <property type="molecule type" value="Genomic_DNA"/>
</dbReference>
<feature type="compositionally biased region" description="Basic residues" evidence="9">
    <location>
        <begin position="376"/>
        <end position="385"/>
    </location>
</feature>
<evidence type="ECO:0000256" key="1">
    <source>
        <dbReference type="ARBA" id="ARBA00004123"/>
    </source>
</evidence>
<feature type="region of interest" description="Disordered" evidence="9">
    <location>
        <begin position="809"/>
        <end position="859"/>
    </location>
</feature>
<feature type="compositionally biased region" description="Basic and acidic residues" evidence="9">
    <location>
        <begin position="471"/>
        <end position="485"/>
    </location>
</feature>
<feature type="compositionally biased region" description="Basic and acidic residues" evidence="9">
    <location>
        <begin position="579"/>
        <end position="594"/>
    </location>
</feature>
<feature type="compositionally biased region" description="Polar residues" evidence="9">
    <location>
        <begin position="1319"/>
        <end position="1335"/>
    </location>
</feature>
<evidence type="ECO:0000256" key="4">
    <source>
        <dbReference type="ARBA" id="ARBA00022833"/>
    </source>
</evidence>
<feature type="compositionally biased region" description="Basic and acidic residues" evidence="9">
    <location>
        <begin position="1070"/>
        <end position="1083"/>
    </location>
</feature>
<feature type="compositionally biased region" description="Basic and acidic residues" evidence="9">
    <location>
        <begin position="925"/>
        <end position="946"/>
    </location>
</feature>
<feature type="region of interest" description="Disordered" evidence="9">
    <location>
        <begin position="1738"/>
        <end position="1765"/>
    </location>
</feature>
<name>A0ABY7FX40_MYAAR</name>
<keyword evidence="5" id="KW-0805">Transcription regulation</keyword>
<dbReference type="PROSITE" id="PS50157">
    <property type="entry name" value="ZINC_FINGER_C2H2_2"/>
    <property type="match status" value="6"/>
</dbReference>
<dbReference type="PANTHER" id="PTHR46179">
    <property type="entry name" value="ZINC FINGER PROTEIN"/>
    <property type="match status" value="1"/>
</dbReference>
<feature type="compositionally biased region" description="Basic and acidic residues" evidence="9">
    <location>
        <begin position="902"/>
        <end position="913"/>
    </location>
</feature>
<feature type="domain" description="C2H2-type" evidence="10">
    <location>
        <begin position="665"/>
        <end position="693"/>
    </location>
</feature>
<feature type="compositionally biased region" description="Polar residues" evidence="9">
    <location>
        <begin position="1295"/>
        <end position="1307"/>
    </location>
</feature>
<feature type="compositionally biased region" description="Polar residues" evidence="9">
    <location>
        <begin position="814"/>
        <end position="835"/>
    </location>
</feature>
<evidence type="ECO:0000313" key="12">
    <source>
        <dbReference type="Proteomes" id="UP001164746"/>
    </source>
</evidence>
<feature type="compositionally biased region" description="Basic and acidic residues" evidence="9">
    <location>
        <begin position="336"/>
        <end position="347"/>
    </location>
</feature>
<feature type="compositionally biased region" description="Basic and acidic residues" evidence="9">
    <location>
        <begin position="1129"/>
        <end position="1147"/>
    </location>
</feature>
<feature type="compositionally biased region" description="Acidic residues" evidence="9">
    <location>
        <begin position="1195"/>
        <end position="1209"/>
    </location>
</feature>
<evidence type="ECO:0000313" key="11">
    <source>
        <dbReference type="EMBL" id="WAR26752.1"/>
    </source>
</evidence>
<keyword evidence="12" id="KW-1185">Reference proteome</keyword>
<feature type="compositionally biased region" description="Basic residues" evidence="9">
    <location>
        <begin position="914"/>
        <end position="924"/>
    </location>
</feature>
<feature type="compositionally biased region" description="Polar residues" evidence="9">
    <location>
        <begin position="1754"/>
        <end position="1765"/>
    </location>
</feature>
<dbReference type="Proteomes" id="UP001164746">
    <property type="component" value="Chromosome 14"/>
</dbReference>
<feature type="domain" description="C2H2-type" evidence="10">
    <location>
        <begin position="635"/>
        <end position="662"/>
    </location>
</feature>
<dbReference type="PANTHER" id="PTHR46179:SF13">
    <property type="entry name" value="C2H2-TYPE DOMAIN-CONTAINING PROTEIN"/>
    <property type="match status" value="1"/>
</dbReference>
<feature type="domain" description="C2H2-type" evidence="10">
    <location>
        <begin position="754"/>
        <end position="784"/>
    </location>
</feature>
<feature type="compositionally biased region" description="Polar residues" evidence="9">
    <location>
        <begin position="255"/>
        <end position="271"/>
    </location>
</feature>
<feature type="compositionally biased region" description="Basic residues" evidence="9">
    <location>
        <begin position="997"/>
        <end position="1018"/>
    </location>
</feature>
<feature type="compositionally biased region" description="Polar residues" evidence="9">
    <location>
        <begin position="1271"/>
        <end position="1285"/>
    </location>
</feature>
<feature type="compositionally biased region" description="Basic residues" evidence="9">
    <location>
        <begin position="457"/>
        <end position="466"/>
    </location>
</feature>
<dbReference type="Pfam" id="PF00096">
    <property type="entry name" value="zf-C2H2"/>
    <property type="match status" value="2"/>
</dbReference>
<keyword evidence="7" id="KW-0539">Nucleus</keyword>
<comment type="subcellular location">
    <subcellularLocation>
        <location evidence="1">Nucleus</location>
    </subcellularLocation>
</comment>
<reference evidence="11" key="1">
    <citation type="submission" date="2022-11" db="EMBL/GenBank/DDBJ databases">
        <title>Centuries of genome instability and evolution in soft-shell clam transmissible cancer (bioRxiv).</title>
        <authorList>
            <person name="Hart S.F.M."/>
            <person name="Yonemitsu M.A."/>
            <person name="Giersch R.M."/>
            <person name="Beal B.F."/>
            <person name="Arriagada G."/>
            <person name="Davis B.W."/>
            <person name="Ostrander E.A."/>
            <person name="Goff S.P."/>
            <person name="Metzger M.J."/>
        </authorList>
    </citation>
    <scope>NUCLEOTIDE SEQUENCE</scope>
    <source>
        <strain evidence="11">MELC-2E11</strain>
        <tissue evidence="11">Siphon/mantle</tissue>
    </source>
</reference>
<dbReference type="PROSITE" id="PS00028">
    <property type="entry name" value="ZINC_FINGER_C2H2_1"/>
    <property type="match status" value="5"/>
</dbReference>
<evidence type="ECO:0000256" key="2">
    <source>
        <dbReference type="ARBA" id="ARBA00022723"/>
    </source>
</evidence>
<feature type="domain" description="C2H2-type" evidence="10">
    <location>
        <begin position="696"/>
        <end position="723"/>
    </location>
</feature>
<feature type="compositionally biased region" description="Basic and acidic residues" evidence="9">
    <location>
        <begin position="547"/>
        <end position="557"/>
    </location>
</feature>
<feature type="compositionally biased region" description="Acidic residues" evidence="9">
    <location>
        <begin position="1023"/>
        <end position="1036"/>
    </location>
</feature>
<dbReference type="InterPro" id="IPR013087">
    <property type="entry name" value="Znf_C2H2_type"/>
</dbReference>
<feature type="region of interest" description="Disordered" evidence="9">
    <location>
        <begin position="1129"/>
        <end position="1552"/>
    </location>
</feature>
<dbReference type="Gene3D" id="3.30.160.60">
    <property type="entry name" value="Classic Zinc Finger"/>
    <property type="match status" value="4"/>
</dbReference>
<dbReference type="InterPro" id="IPR036236">
    <property type="entry name" value="Znf_C2H2_sf"/>
</dbReference>
<keyword evidence="2" id="KW-0479">Metal-binding</keyword>
<accession>A0ABY7FX40</accession>
<evidence type="ECO:0000256" key="7">
    <source>
        <dbReference type="ARBA" id="ARBA00023242"/>
    </source>
</evidence>
<keyword evidence="3 8" id="KW-0863">Zinc-finger</keyword>
<evidence type="ECO:0000256" key="5">
    <source>
        <dbReference type="ARBA" id="ARBA00023015"/>
    </source>
</evidence>
<feature type="region of interest" description="Disordered" evidence="9">
    <location>
        <begin position="877"/>
        <end position="1100"/>
    </location>
</feature>
<feature type="region of interest" description="Disordered" evidence="9">
    <location>
        <begin position="54"/>
        <end position="75"/>
    </location>
</feature>
<feature type="compositionally biased region" description="Polar residues" evidence="9">
    <location>
        <begin position="1442"/>
        <end position="1453"/>
    </location>
</feature>
<evidence type="ECO:0000256" key="8">
    <source>
        <dbReference type="PROSITE-ProRule" id="PRU00042"/>
    </source>
</evidence>
<feature type="compositionally biased region" description="Pro residues" evidence="9">
    <location>
        <begin position="1184"/>
        <end position="1193"/>
    </location>
</feature>
<proteinExistence type="predicted"/>
<dbReference type="InterPro" id="IPR051061">
    <property type="entry name" value="Zinc_finger_trans_reg"/>
</dbReference>
<feature type="compositionally biased region" description="Polar residues" evidence="9">
    <location>
        <begin position="62"/>
        <end position="72"/>
    </location>
</feature>
<feature type="compositionally biased region" description="Basic and acidic residues" evidence="9">
    <location>
        <begin position="1156"/>
        <end position="1167"/>
    </location>
</feature>
<feature type="compositionally biased region" description="Basic and acidic residues" evidence="9">
    <location>
        <begin position="1428"/>
        <end position="1439"/>
    </location>
</feature>
<dbReference type="SUPFAM" id="SSF57667">
    <property type="entry name" value="beta-beta-alpha zinc fingers"/>
    <property type="match status" value="3"/>
</dbReference>
<evidence type="ECO:0000256" key="3">
    <source>
        <dbReference type="ARBA" id="ARBA00022771"/>
    </source>
</evidence>
<feature type="compositionally biased region" description="Polar residues" evidence="9">
    <location>
        <begin position="1353"/>
        <end position="1362"/>
    </location>
</feature>
<dbReference type="SMART" id="SM00355">
    <property type="entry name" value="ZnF_C2H2"/>
    <property type="match status" value="6"/>
</dbReference>
<feature type="compositionally biased region" description="Basic residues" evidence="9">
    <location>
        <begin position="486"/>
        <end position="497"/>
    </location>
</feature>
<feature type="compositionally biased region" description="Acidic residues" evidence="9">
    <location>
        <begin position="595"/>
        <end position="609"/>
    </location>
</feature>
<feature type="compositionally biased region" description="Basic and acidic residues" evidence="9">
    <location>
        <begin position="957"/>
        <end position="980"/>
    </location>
</feature>
<feature type="compositionally biased region" description="Polar residues" evidence="9">
    <location>
        <begin position="1467"/>
        <end position="1491"/>
    </location>
</feature>
<feature type="compositionally biased region" description="Basic and acidic residues" evidence="9">
    <location>
        <begin position="1218"/>
        <end position="1267"/>
    </location>
</feature>
<protein>
    <submittedName>
        <fullName evidence="11">ZG57-like protein</fullName>
    </submittedName>
</protein>
<feature type="domain" description="C2H2-type" evidence="10">
    <location>
        <begin position="724"/>
        <end position="753"/>
    </location>
</feature>
<feature type="domain" description="C2H2-type" evidence="10">
    <location>
        <begin position="786"/>
        <end position="815"/>
    </location>
</feature>
<organism evidence="11 12">
    <name type="scientific">Mya arenaria</name>
    <name type="common">Soft-shell clam</name>
    <dbReference type="NCBI Taxonomy" id="6604"/>
    <lineage>
        <taxon>Eukaryota</taxon>
        <taxon>Metazoa</taxon>
        <taxon>Spiralia</taxon>
        <taxon>Lophotrochozoa</taxon>
        <taxon>Mollusca</taxon>
        <taxon>Bivalvia</taxon>
        <taxon>Autobranchia</taxon>
        <taxon>Heteroconchia</taxon>
        <taxon>Euheterodonta</taxon>
        <taxon>Imparidentia</taxon>
        <taxon>Neoheterodontei</taxon>
        <taxon>Myida</taxon>
        <taxon>Myoidea</taxon>
        <taxon>Myidae</taxon>
        <taxon>Mya</taxon>
    </lineage>
</organism>
<feature type="compositionally biased region" description="Basic and acidic residues" evidence="9">
    <location>
        <begin position="1386"/>
        <end position="1408"/>
    </location>
</feature>
<evidence type="ECO:0000256" key="6">
    <source>
        <dbReference type="ARBA" id="ARBA00023163"/>
    </source>
</evidence>
<feature type="compositionally biased region" description="Polar residues" evidence="9">
    <location>
        <begin position="565"/>
        <end position="578"/>
    </location>
</feature>
<evidence type="ECO:0000259" key="10">
    <source>
        <dbReference type="PROSITE" id="PS50157"/>
    </source>
</evidence>
<feature type="compositionally biased region" description="Low complexity" evidence="9">
    <location>
        <begin position="1366"/>
        <end position="1382"/>
    </location>
</feature>
<sequence length="1791" mass="202129">MRQRLTDIIEEEMATLKLKAEQFHEQCFGQMHSSISQAISPTNQNQMDFSKCEAGDKAGGQMDSSISGNDDNASYPEERNILNIENDENSANDNGSNDFVIEIGVLTHRYRNRNSFGCKMVVDHSMVLRHLRHHSDTILGLHMSEREGAMGTAPYGQPVDDGGHRSLSMPSLFQVHDKEHHWSVILVLPNYGEVKMRTIKDPKKKPEIRRRGEAVPNTRAEAVLNTVPVEEDQATKCTPPKKRKTTKSQKDDSFNESGSVVDNQSDIVSERSSVIGDDDISDISSYKGTPPKKRNYNRIVEKSPETNIELNNDVHISPAETIKIKDSLKLSLEMKSPQDKKTTPEKKTKPRKKNKSGDSVLSDIHSSTPNDITQKKSPKSKKPVKQKTDSSEPIRNGEISITEKKKPGPRRKVKSDDIEESVPKKTTGRKRKLSGPQGEPNDKTETNAVKESGKKTTPTKRSKKPVSKTIDNAKKEEEKLVENCKTKPKRVRPKKATAKQVNKELEEIAESKKKEETSRLVTKDEEKDEIAEKPSDEPNDNITGIKESVKSNHRMLDLETDNEQSDVGSELETSFESVNSHRTDGDSVRNKPVDNDDENDEEDEEDHDENDEKMGDENDVPLEKHMEECQGRIPFKCPECSKEFQYESSLKCHVVSHYPDQPKLFSCNQCDYKSNYKANLKKHIRHIHEQRGERNIKCTECDKLFFSEDNMKRHLKLHSEERPYKCQQEECDKAFKTVNGLKTHEVSHQTDRPFPCEVEGCEKSFKTKRNLISHLNETHQNAPKNYKCEEDGCTMAFYKKCHLERHTDAHKASQKTSGTDPSNEMNEGVSTSANEKSPKKASANEVSLDRAVLSELPPRKAKKTDMYEFQRLLRKGYDKDKPPLPRIDTNLLPDIELPQAEGKPKKEVVEKPKKERKKPGPKPKPKVEKPEKPEKEVKEPEVSDAKKPRKRGRKRKSEIEPEADKTEEANEDEKKEKGVDEEVEEEEEVQKETGKKAEKKKTGKRGRSPKGKRGKSPKNIKVDDDDDDDDDDEEEGMPVKKKRGRKPKKDNSGNTGDKQEKVPKKRGRKSKAEKQALLEKDIEPENGDATINYSEVESSELFGDSKDSIADQFRTGNVSDSNTNVVKEFTVELSEKQNESEELKSENDESGLSKAKILDKSDEKRTSSSESSDIGSDFDEDLKPPPAPRPPPMYDSEDGDIESGPENEDFNISAMSNERVRDFESSREISREISRDFESSREIDDSVKTVSDHVHSVDTSTPKEHIHSVGTPASVNPYRNDSVNNELEHIHSVGTPASVNPYRNDSVNNEHEHIHSVGTPASVNPYRNDSVNNEYDNPLSHPDNPLSHPDNPLSHQDNPLSHQSHHSSVPHTPSHVSVPTTPATHEYQESRSIEPRSIEPRQTTDRIIKNPVQGQTNDENTDESSMPEVDKDYVGRFFEEIQCNSVPEITRMNSVEESKTPGKIVENPQSDSGVPSSLNSNQTDSSLQMQSPPADLSIKRMEMMSPERVPPDYVPRSESAHNRSSDRIQGVPSYDSQFTSQNPLEPYNPPLVAPTRETILRQPESNKPPSPSNPATNFMRFAETQRLPTPYDRNLQNLHRIAEGPLPQHNSSSPLLRPVPGRDDVFPGATGVAGSMARNPFHSSWAGQDVRPAHWAHPTYLQQQPGSTSSSLFGKDTYLPGREFMFDPSRAAERNMFTGLAAPPSHTQRPEIPHDTFQFDRFDLGSYFPPSLPVDYTRSAHSTSQKTLDERYRQTGSSVSDYRTLPPTSTGSDMFGCKFISNTNKKYRIST</sequence>